<proteinExistence type="predicted"/>
<dbReference type="EMBL" id="OU892278">
    <property type="protein sequence ID" value="CAG9765358.1"/>
    <property type="molecule type" value="Genomic_DNA"/>
</dbReference>
<organism evidence="3 4">
    <name type="scientific">Ceutorhynchus assimilis</name>
    <name type="common">cabbage seed weevil</name>
    <dbReference type="NCBI Taxonomy" id="467358"/>
    <lineage>
        <taxon>Eukaryota</taxon>
        <taxon>Metazoa</taxon>
        <taxon>Ecdysozoa</taxon>
        <taxon>Arthropoda</taxon>
        <taxon>Hexapoda</taxon>
        <taxon>Insecta</taxon>
        <taxon>Pterygota</taxon>
        <taxon>Neoptera</taxon>
        <taxon>Endopterygota</taxon>
        <taxon>Coleoptera</taxon>
        <taxon>Polyphaga</taxon>
        <taxon>Cucujiformia</taxon>
        <taxon>Curculionidae</taxon>
        <taxon>Ceutorhynchinae</taxon>
        <taxon>Ceutorhynchus</taxon>
    </lineage>
</organism>
<evidence type="ECO:0000313" key="3">
    <source>
        <dbReference type="EMBL" id="CAG9765358.1"/>
    </source>
</evidence>
<dbReference type="InterPro" id="IPR019402">
    <property type="entry name" value="CWH43_N"/>
</dbReference>
<keyword evidence="1" id="KW-0472">Membrane</keyword>
<evidence type="ECO:0000259" key="2">
    <source>
        <dbReference type="Pfam" id="PF10277"/>
    </source>
</evidence>
<dbReference type="PANTHER" id="PTHR12892">
    <property type="entry name" value="FGF RECEPTOR ACTIVATING PROTEIN 1"/>
    <property type="match status" value="1"/>
</dbReference>
<feature type="domain" description="CWH43-like N-terminal" evidence="2">
    <location>
        <begin position="28"/>
        <end position="255"/>
    </location>
</feature>
<sequence>MENPKSSLIPCQNAIHKHELIVHYKINFKNVCLFAVSIPLGALVVCVLSALIFQFDDVHETHCRVFNIVPSISAVTGVSPQRYIWRISVALHIGPRITLAAVYNSYQLGIVDPLSKNKTRAQLWLNVAYFLNLIEAAALCGVAYISNRENYPIHEKLFIIFMVSSLTHMLACIQGTKLAAGTRDDLDFETIKASLKFKKDMLVLSLLCTAGLVIFFLQHRFFCIRLAFSMFALFEYIIAAANMAFHISTIKDFPTEDFVVGKFIVPNPVSSNKNCAGDIEVATREKHD</sequence>
<keyword evidence="1" id="KW-1133">Transmembrane helix</keyword>
<evidence type="ECO:0000256" key="1">
    <source>
        <dbReference type="SAM" id="Phobius"/>
    </source>
</evidence>
<protein>
    <recommendedName>
        <fullName evidence="2">CWH43-like N-terminal domain-containing protein</fullName>
    </recommendedName>
</protein>
<dbReference type="OrthoDB" id="68581at2759"/>
<reference evidence="3" key="1">
    <citation type="submission" date="2022-01" db="EMBL/GenBank/DDBJ databases">
        <authorList>
            <person name="King R."/>
        </authorList>
    </citation>
    <scope>NUCLEOTIDE SEQUENCE</scope>
</reference>
<dbReference type="GO" id="GO:0000139">
    <property type="term" value="C:Golgi membrane"/>
    <property type="evidence" value="ECO:0007669"/>
    <property type="project" value="InterPro"/>
</dbReference>
<keyword evidence="4" id="KW-1185">Reference proteome</keyword>
<keyword evidence="1" id="KW-0812">Transmembrane</keyword>
<feature type="transmembrane region" description="Helical" evidence="1">
    <location>
        <begin position="157"/>
        <end position="180"/>
    </location>
</feature>
<feature type="transmembrane region" description="Helical" evidence="1">
    <location>
        <begin position="123"/>
        <end position="145"/>
    </location>
</feature>
<accession>A0A9N9QHK2</accession>
<dbReference type="Pfam" id="PF10277">
    <property type="entry name" value="Frag1"/>
    <property type="match status" value="1"/>
</dbReference>
<feature type="transmembrane region" description="Helical" evidence="1">
    <location>
        <begin position="31"/>
        <end position="53"/>
    </location>
</feature>
<feature type="transmembrane region" description="Helical" evidence="1">
    <location>
        <begin position="201"/>
        <end position="218"/>
    </location>
</feature>
<evidence type="ECO:0000313" key="4">
    <source>
        <dbReference type="Proteomes" id="UP001152799"/>
    </source>
</evidence>
<dbReference type="InterPro" id="IPR039545">
    <property type="entry name" value="PGAP2"/>
</dbReference>
<dbReference type="Proteomes" id="UP001152799">
    <property type="component" value="Chromosome 2"/>
</dbReference>
<dbReference type="AlphaFoldDB" id="A0A9N9QHK2"/>
<name>A0A9N9QHK2_9CUCU</name>
<feature type="transmembrane region" description="Helical" evidence="1">
    <location>
        <begin position="224"/>
        <end position="245"/>
    </location>
</feature>
<dbReference type="GO" id="GO:0006506">
    <property type="term" value="P:GPI anchor biosynthetic process"/>
    <property type="evidence" value="ECO:0007669"/>
    <property type="project" value="TreeGrafter"/>
</dbReference>
<dbReference type="PANTHER" id="PTHR12892:SF17">
    <property type="entry name" value="POST-GPI ATTACHMENT TO PROTEINS FACTOR 2-LIKE"/>
    <property type="match status" value="1"/>
</dbReference>
<dbReference type="GO" id="GO:0005789">
    <property type="term" value="C:endoplasmic reticulum membrane"/>
    <property type="evidence" value="ECO:0007669"/>
    <property type="project" value="TreeGrafter"/>
</dbReference>
<gene>
    <name evidence="3" type="ORF">CEUTPL_LOCUS5967</name>
</gene>